<dbReference type="GO" id="GO:0006154">
    <property type="term" value="P:adenosine catabolic process"/>
    <property type="evidence" value="ECO:0007669"/>
    <property type="project" value="TreeGrafter"/>
</dbReference>
<dbReference type="GO" id="GO:0046872">
    <property type="term" value="F:metal ion binding"/>
    <property type="evidence" value="ECO:0007669"/>
    <property type="project" value="UniProtKB-KW"/>
</dbReference>
<dbReference type="GO" id="GO:0004000">
    <property type="term" value="F:adenosine deaminase activity"/>
    <property type="evidence" value="ECO:0007669"/>
    <property type="project" value="TreeGrafter"/>
</dbReference>
<dbReference type="PANTHER" id="PTHR11409:SF42">
    <property type="entry name" value="ADENOSINE DEAMINASE-LIKE PROTEIN"/>
    <property type="match status" value="1"/>
</dbReference>
<dbReference type="InterPro" id="IPR006330">
    <property type="entry name" value="Ado/ade_deaminase"/>
</dbReference>
<reference evidence="9" key="1">
    <citation type="submission" date="2013-12" db="EMBL/GenBank/DDBJ databases">
        <authorList>
            <person name="Linke B."/>
        </authorList>
    </citation>
    <scope>NUCLEOTIDE SEQUENCE [LARGE SCALE GENOMIC DNA]</scope>
    <source>
        <strain evidence="9">CRIB-18</strain>
    </source>
</reference>
<keyword evidence="3" id="KW-0479">Metal-binding</keyword>
<comment type="catalytic activity">
    <reaction evidence="7">
        <text>N(6)-methyl-AMP + H2O + H(+) = IMP + methylamine</text>
        <dbReference type="Rhea" id="RHEA:16001"/>
        <dbReference type="ChEBI" id="CHEBI:15377"/>
        <dbReference type="ChEBI" id="CHEBI:15378"/>
        <dbReference type="ChEBI" id="CHEBI:58053"/>
        <dbReference type="ChEBI" id="CHEBI:59338"/>
        <dbReference type="ChEBI" id="CHEBI:144842"/>
    </reaction>
    <physiologicalReaction direction="left-to-right" evidence="7">
        <dbReference type="Rhea" id="RHEA:16002"/>
    </physiologicalReaction>
</comment>
<protein>
    <submittedName>
        <fullName evidence="9">Adenosine deaminase</fullName>
        <ecNumber evidence="9">3.5.4.4</ecNumber>
    </submittedName>
</protein>
<evidence type="ECO:0000256" key="6">
    <source>
        <dbReference type="ARBA" id="ARBA00023080"/>
    </source>
</evidence>
<name>A0A090D029_9BACT</name>
<dbReference type="SUPFAM" id="SSF51556">
    <property type="entry name" value="Metallo-dependent hydrolases"/>
    <property type="match status" value="1"/>
</dbReference>
<dbReference type="GO" id="GO:0062154">
    <property type="term" value="F:N6-methyl-AMP deaminase activity"/>
    <property type="evidence" value="ECO:0007669"/>
    <property type="project" value="RHEA"/>
</dbReference>
<keyword evidence="4 9" id="KW-0378">Hydrolase</keyword>
<dbReference type="STRING" id="1437425.CSEC_2006"/>
<dbReference type="PANTHER" id="PTHR11409">
    <property type="entry name" value="ADENOSINE DEAMINASE"/>
    <property type="match status" value="1"/>
</dbReference>
<evidence type="ECO:0000259" key="8">
    <source>
        <dbReference type="Pfam" id="PF00962"/>
    </source>
</evidence>
<keyword evidence="6" id="KW-0546">Nucleotide metabolism</keyword>
<evidence type="ECO:0000256" key="2">
    <source>
        <dbReference type="ARBA" id="ARBA00006676"/>
    </source>
</evidence>
<proteinExistence type="inferred from homology"/>
<dbReference type="eggNOG" id="COG1816">
    <property type="taxonomic scope" value="Bacteria"/>
</dbReference>
<dbReference type="Pfam" id="PF00962">
    <property type="entry name" value="A_deaminase"/>
    <property type="match status" value="1"/>
</dbReference>
<dbReference type="Gene3D" id="3.20.20.140">
    <property type="entry name" value="Metal-dependent hydrolases"/>
    <property type="match status" value="1"/>
</dbReference>
<dbReference type="InterPro" id="IPR032466">
    <property type="entry name" value="Metal_Hydrolase"/>
</dbReference>
<evidence type="ECO:0000256" key="5">
    <source>
        <dbReference type="ARBA" id="ARBA00022833"/>
    </source>
</evidence>
<sequence length="295" mass="33302">MHLGGSFPLDYLIKVASDEERRILNENLKKASETVSYKEAFQMFKIVSQIVCTEDRVREGTYWLCEALKEDGVSYVEIRTGLKDLGLGFENYLKAVLEGIENAKSPGFKAYVALSLQRNSSLEIAKRTVSLALKYKERGVIGIDVSGYSEEGDIREILPVLSFAKAKGLGLLVHMGESPLETDQMVILQALNPDRIGHGVHLSEDAKQVILEKKIPVEICLSSSLCVQMIEKLEEHPWLFWGLQGHPIVIATDDPLIFRSPLSREYSLLYEKLNWPIERIIELAQDSFKYTLKAE</sequence>
<dbReference type="InterPro" id="IPR001365">
    <property type="entry name" value="A_deaminase_dom"/>
</dbReference>
<evidence type="ECO:0000313" key="10">
    <source>
        <dbReference type="Proteomes" id="UP000031552"/>
    </source>
</evidence>
<dbReference type="AlphaFoldDB" id="A0A090D029"/>
<comment type="cofactor">
    <cofactor evidence="1">
        <name>Zn(2+)</name>
        <dbReference type="ChEBI" id="CHEBI:29105"/>
    </cofactor>
</comment>
<keyword evidence="10" id="KW-1185">Reference proteome</keyword>
<evidence type="ECO:0000313" key="9">
    <source>
        <dbReference type="EMBL" id="CDR34812.1"/>
    </source>
</evidence>
<evidence type="ECO:0000256" key="1">
    <source>
        <dbReference type="ARBA" id="ARBA00001947"/>
    </source>
</evidence>
<organism evidence="9 10">
    <name type="scientific">Candidatus Criblamydia sequanensis CRIB-18</name>
    <dbReference type="NCBI Taxonomy" id="1437425"/>
    <lineage>
        <taxon>Bacteria</taxon>
        <taxon>Pseudomonadati</taxon>
        <taxon>Chlamydiota</taxon>
        <taxon>Chlamydiia</taxon>
        <taxon>Parachlamydiales</taxon>
        <taxon>Candidatus Criblamydiaceae</taxon>
        <taxon>Candidatus Criblamydia</taxon>
    </lineage>
</organism>
<accession>A0A090D029</accession>
<feature type="domain" description="Adenosine deaminase" evidence="8">
    <location>
        <begin position="24"/>
        <end position="289"/>
    </location>
</feature>
<dbReference type="GO" id="GO:0009117">
    <property type="term" value="P:nucleotide metabolic process"/>
    <property type="evidence" value="ECO:0007669"/>
    <property type="project" value="UniProtKB-KW"/>
</dbReference>
<evidence type="ECO:0000256" key="4">
    <source>
        <dbReference type="ARBA" id="ARBA00022801"/>
    </source>
</evidence>
<comment type="similarity">
    <text evidence="2">Belongs to the metallo-dependent hydrolases superfamily. Adenosine and AMP deaminases family.</text>
</comment>
<comment type="caution">
    <text evidence="9">The sequence shown here is derived from an EMBL/GenBank/DDBJ whole genome shotgun (WGS) entry which is preliminary data.</text>
</comment>
<reference evidence="9" key="2">
    <citation type="submission" date="2014-09" db="EMBL/GenBank/DDBJ databases">
        <title>Criblamydia sequanensis harbors a mega-plasmid encoding arsenite resistance.</title>
        <authorList>
            <person name="Bertelli C."/>
            <person name="Goesmann A."/>
            <person name="Greub G."/>
        </authorList>
    </citation>
    <scope>NUCLEOTIDE SEQUENCE [LARGE SCALE GENOMIC DNA]</scope>
    <source>
        <strain evidence="9">CRIB-18</strain>
    </source>
</reference>
<evidence type="ECO:0000256" key="3">
    <source>
        <dbReference type="ARBA" id="ARBA00022723"/>
    </source>
</evidence>
<dbReference type="GO" id="GO:0046103">
    <property type="term" value="P:inosine biosynthetic process"/>
    <property type="evidence" value="ECO:0007669"/>
    <property type="project" value="TreeGrafter"/>
</dbReference>
<keyword evidence="5" id="KW-0862">Zinc</keyword>
<dbReference type="EC" id="3.5.4.4" evidence="9"/>
<gene>
    <name evidence="9" type="primary">add</name>
    <name evidence="9" type="ORF">CSEC_2006</name>
</gene>
<evidence type="ECO:0000256" key="7">
    <source>
        <dbReference type="ARBA" id="ARBA00048787"/>
    </source>
</evidence>
<dbReference type="Proteomes" id="UP000031552">
    <property type="component" value="Unassembled WGS sequence"/>
</dbReference>
<dbReference type="EMBL" id="CCEJ010000009">
    <property type="protein sequence ID" value="CDR34812.1"/>
    <property type="molecule type" value="Genomic_DNA"/>
</dbReference>